<sequence>MFQFIYRVNLDLPGMTIHIPGHARQRNRQFFIYRCAFPLDFSFKAVSFD</sequence>
<evidence type="ECO:0000313" key="1">
    <source>
        <dbReference type="EMBL" id="VVO39919.1"/>
    </source>
</evidence>
<dbReference type="EMBL" id="CABVHU010000020">
    <property type="protein sequence ID" value="VVO39919.1"/>
    <property type="molecule type" value="Genomic_DNA"/>
</dbReference>
<accession>A0A5E7FKY1</accession>
<proteinExistence type="predicted"/>
<gene>
    <name evidence="1" type="ORF">PS833_05722</name>
</gene>
<dbReference type="RefSeq" id="WP_191630779.1">
    <property type="nucleotide sequence ID" value="NZ_CABVHU010000020.1"/>
</dbReference>
<reference evidence="1 2" key="1">
    <citation type="submission" date="2019-09" db="EMBL/GenBank/DDBJ databases">
        <authorList>
            <person name="Chandra G."/>
            <person name="Truman W A."/>
        </authorList>
    </citation>
    <scope>NUCLEOTIDE SEQUENCE [LARGE SCALE GENOMIC DNA]</scope>
    <source>
        <strain evidence="1">PS833</strain>
    </source>
</reference>
<protein>
    <submittedName>
        <fullName evidence="1">Uncharacterized protein</fullName>
    </submittedName>
</protein>
<dbReference type="Proteomes" id="UP000409037">
    <property type="component" value="Unassembled WGS sequence"/>
</dbReference>
<evidence type="ECO:0000313" key="2">
    <source>
        <dbReference type="Proteomes" id="UP000409037"/>
    </source>
</evidence>
<name>A0A5E7FKY1_PSEFL</name>
<dbReference type="AlphaFoldDB" id="A0A5E7FKY1"/>
<organism evidence="1 2">
    <name type="scientific">Pseudomonas fluorescens</name>
    <dbReference type="NCBI Taxonomy" id="294"/>
    <lineage>
        <taxon>Bacteria</taxon>
        <taxon>Pseudomonadati</taxon>
        <taxon>Pseudomonadota</taxon>
        <taxon>Gammaproteobacteria</taxon>
        <taxon>Pseudomonadales</taxon>
        <taxon>Pseudomonadaceae</taxon>
        <taxon>Pseudomonas</taxon>
    </lineage>
</organism>